<proteinExistence type="predicted"/>
<keyword evidence="3" id="KW-1185">Reference proteome</keyword>
<dbReference type="EMBL" id="MU001767">
    <property type="protein sequence ID" value="KAF2799266.1"/>
    <property type="molecule type" value="Genomic_DNA"/>
</dbReference>
<dbReference type="Proteomes" id="UP000799757">
    <property type="component" value="Unassembled WGS sequence"/>
</dbReference>
<keyword evidence="1" id="KW-0732">Signal</keyword>
<name>A0A6A6XRR7_9PLEO</name>
<dbReference type="AlphaFoldDB" id="A0A6A6XRR7"/>
<reference evidence="2" key="1">
    <citation type="journal article" date="2020" name="Stud. Mycol.">
        <title>101 Dothideomycetes genomes: a test case for predicting lifestyles and emergence of pathogens.</title>
        <authorList>
            <person name="Haridas S."/>
            <person name="Albert R."/>
            <person name="Binder M."/>
            <person name="Bloem J."/>
            <person name="Labutti K."/>
            <person name="Salamov A."/>
            <person name="Andreopoulos B."/>
            <person name="Baker S."/>
            <person name="Barry K."/>
            <person name="Bills G."/>
            <person name="Bluhm B."/>
            <person name="Cannon C."/>
            <person name="Castanera R."/>
            <person name="Culley D."/>
            <person name="Daum C."/>
            <person name="Ezra D."/>
            <person name="Gonzalez J."/>
            <person name="Henrissat B."/>
            <person name="Kuo A."/>
            <person name="Liang C."/>
            <person name="Lipzen A."/>
            <person name="Lutzoni F."/>
            <person name="Magnuson J."/>
            <person name="Mondo S."/>
            <person name="Nolan M."/>
            <person name="Ohm R."/>
            <person name="Pangilinan J."/>
            <person name="Park H.-J."/>
            <person name="Ramirez L."/>
            <person name="Alfaro M."/>
            <person name="Sun H."/>
            <person name="Tritt A."/>
            <person name="Yoshinaga Y."/>
            <person name="Zwiers L.-H."/>
            <person name="Turgeon B."/>
            <person name="Goodwin S."/>
            <person name="Spatafora J."/>
            <person name="Crous P."/>
            <person name="Grigoriev I."/>
        </authorList>
    </citation>
    <scope>NUCLEOTIDE SEQUENCE</scope>
    <source>
        <strain evidence="2">CBS 109.77</strain>
    </source>
</reference>
<feature type="signal peptide" evidence="1">
    <location>
        <begin position="1"/>
        <end position="21"/>
    </location>
</feature>
<feature type="chain" id="PRO_5025627543" evidence="1">
    <location>
        <begin position="22"/>
        <end position="392"/>
    </location>
</feature>
<sequence length="392" mass="41936">MRFSKLLALGFAVLAVGIVVPAPTQPGQVNDVSLAAGTTSALAVSNAEIASDPSTDMRCHCDPGSHCKWCKHGHLRHLCCIPDTSLESAASAVEPAASVIKRNDPAPSHDIELGSGPSMNNLCFKCAPGHRCGLCGQMPCCKPIHTEETGVNKRDDATSNDIALASDQDSRPPCFLKCMPGRHCVYCDNGKPCCKPWHAEELDISPTEQAAAVIERDDTTTPVLDIDQPLFSCQPKCLSYQICVRRCNTEGCKPYCQNPRSPQSIDDINRPLTAKAIDSSPVAALANDISARADTASPWASDPHGLPVGLDWCNPRCGDGQDCYLWLRDAPYTYCAAKSRVIETAPTVNDQGPSDGQRTVGGIVDPSKCGSCAAGQKCWEFMFSGAVIHYCK</sequence>
<organism evidence="2 3">
    <name type="scientific">Melanomma pulvis-pyrius CBS 109.77</name>
    <dbReference type="NCBI Taxonomy" id="1314802"/>
    <lineage>
        <taxon>Eukaryota</taxon>
        <taxon>Fungi</taxon>
        <taxon>Dikarya</taxon>
        <taxon>Ascomycota</taxon>
        <taxon>Pezizomycotina</taxon>
        <taxon>Dothideomycetes</taxon>
        <taxon>Pleosporomycetidae</taxon>
        <taxon>Pleosporales</taxon>
        <taxon>Melanommataceae</taxon>
        <taxon>Melanomma</taxon>
    </lineage>
</organism>
<evidence type="ECO:0000313" key="2">
    <source>
        <dbReference type="EMBL" id="KAF2799266.1"/>
    </source>
</evidence>
<accession>A0A6A6XRR7</accession>
<evidence type="ECO:0000313" key="3">
    <source>
        <dbReference type="Proteomes" id="UP000799757"/>
    </source>
</evidence>
<gene>
    <name evidence="2" type="ORF">K505DRAFT_389705</name>
</gene>
<protein>
    <submittedName>
        <fullName evidence="2">Uncharacterized protein</fullName>
    </submittedName>
</protein>
<evidence type="ECO:0000256" key="1">
    <source>
        <dbReference type="SAM" id="SignalP"/>
    </source>
</evidence>